<dbReference type="Pfam" id="PF02311">
    <property type="entry name" value="AraC_binding"/>
    <property type="match status" value="1"/>
</dbReference>
<dbReference type="PANTHER" id="PTHR46796:SF2">
    <property type="entry name" value="TRANSCRIPTIONAL REGULATORY PROTEIN"/>
    <property type="match status" value="1"/>
</dbReference>
<evidence type="ECO:0000256" key="3">
    <source>
        <dbReference type="ARBA" id="ARBA00023125"/>
    </source>
</evidence>
<evidence type="ECO:0000313" key="11">
    <source>
        <dbReference type="Proteomes" id="UP000825591"/>
    </source>
</evidence>
<dbReference type="RefSeq" id="WP_028688963.1">
    <property type="nucleotide sequence ID" value="NZ_BQIL01000039.1"/>
</dbReference>
<dbReference type="SUPFAM" id="SSF51215">
    <property type="entry name" value="Regulatory protein AraC"/>
    <property type="match status" value="1"/>
</dbReference>
<keyword evidence="11" id="KW-1185">Reference proteome</keyword>
<dbReference type="PANTHER" id="PTHR46796">
    <property type="entry name" value="HTH-TYPE TRANSCRIPTIONAL ACTIVATOR RHAS-RELATED"/>
    <property type="match status" value="1"/>
</dbReference>
<evidence type="ECO:0000313" key="9">
    <source>
        <dbReference type="EMBL" id="QZP24104.1"/>
    </source>
</evidence>
<evidence type="ECO:0000313" key="10">
    <source>
        <dbReference type="Proteomes" id="UP000541770"/>
    </source>
</evidence>
<dbReference type="InterPro" id="IPR003313">
    <property type="entry name" value="AraC-bd"/>
</dbReference>
<protein>
    <submittedName>
        <fullName evidence="9">AraC family transcriptional regulator</fullName>
    </submittedName>
    <submittedName>
        <fullName evidence="8">Helix-turn-helix transcriptional regulator</fullName>
    </submittedName>
</protein>
<proteinExistence type="predicted"/>
<dbReference type="GO" id="GO:0043565">
    <property type="term" value="F:sequence-specific DNA binding"/>
    <property type="evidence" value="ECO:0007669"/>
    <property type="project" value="InterPro"/>
</dbReference>
<dbReference type="Proteomes" id="UP000541770">
    <property type="component" value="Unassembled WGS sequence"/>
</dbReference>
<dbReference type="GO" id="GO:0003700">
    <property type="term" value="F:DNA-binding transcription factor activity"/>
    <property type="evidence" value="ECO:0007669"/>
    <property type="project" value="InterPro"/>
</dbReference>
<evidence type="ECO:0000256" key="2">
    <source>
        <dbReference type="ARBA" id="ARBA00023015"/>
    </source>
</evidence>
<dbReference type="InterPro" id="IPR018062">
    <property type="entry name" value="HTH_AraC-typ_CS"/>
</dbReference>
<dbReference type="EMBL" id="CP081966">
    <property type="protein sequence ID" value="QZP24104.1"/>
    <property type="molecule type" value="Genomic_DNA"/>
</dbReference>
<dbReference type="GO" id="GO:0005737">
    <property type="term" value="C:cytoplasm"/>
    <property type="evidence" value="ECO:0007669"/>
    <property type="project" value="UniProtKB-SubCell"/>
</dbReference>
<keyword evidence="4" id="KW-0010">Activator</keyword>
<dbReference type="InterPro" id="IPR018060">
    <property type="entry name" value="HTH_AraC"/>
</dbReference>
<comment type="subcellular location">
    <subcellularLocation>
        <location evidence="1">Cytoplasm</location>
    </subcellularLocation>
</comment>
<gene>
    <name evidence="8" type="ORF">H4C75_21675</name>
    <name evidence="9" type="ORF">K5H97_14725</name>
</gene>
<sequence length="271" mass="29589">MTPSSSEIWHDPALPYVESRRACHSRACYKAHSHPSFSIGAVDAGHSRFTGAGDGQVRLAPGTLVFVPAQRVHACNPEAGQAWSYQMLHLDADWLRCLRLESGIAADQPSAAARISRSAALYRRFCTLNTLLFSRATAFEKEAALVAFLGDNDFSIHPHLPPAPPLPPSTLRDLLGHAEEQTLAELSLDRLARLAGMGRYQLIRAFSLATGMTPHAYLLNARVNKARQLLRQGQPLAEVAYGLGFADQSHFQRVFKAHAGVTPGTYRAALQ</sequence>
<evidence type="ECO:0000256" key="5">
    <source>
        <dbReference type="ARBA" id="ARBA00023163"/>
    </source>
</evidence>
<organism evidence="8 10">
    <name type="scientific">Pseudomonas mosselii</name>
    <dbReference type="NCBI Taxonomy" id="78327"/>
    <lineage>
        <taxon>Bacteria</taxon>
        <taxon>Pseudomonadati</taxon>
        <taxon>Pseudomonadota</taxon>
        <taxon>Gammaproteobacteria</taxon>
        <taxon>Pseudomonadales</taxon>
        <taxon>Pseudomonadaceae</taxon>
        <taxon>Pseudomonas</taxon>
    </lineage>
</organism>
<keyword evidence="3" id="KW-0238">DNA-binding</keyword>
<dbReference type="InterPro" id="IPR009057">
    <property type="entry name" value="Homeodomain-like_sf"/>
</dbReference>
<dbReference type="Proteomes" id="UP000825591">
    <property type="component" value="Chromosome"/>
</dbReference>
<evidence type="ECO:0000256" key="4">
    <source>
        <dbReference type="ARBA" id="ARBA00023159"/>
    </source>
</evidence>
<dbReference type="Gene3D" id="1.10.10.60">
    <property type="entry name" value="Homeodomain-like"/>
    <property type="match status" value="2"/>
</dbReference>
<dbReference type="GO" id="GO:0009893">
    <property type="term" value="P:positive regulation of metabolic process"/>
    <property type="evidence" value="ECO:0007669"/>
    <property type="project" value="UniProtKB-ARBA"/>
</dbReference>
<dbReference type="AlphaFoldDB" id="A0A7W2Q0E5"/>
<keyword evidence="2" id="KW-0805">Transcription regulation</keyword>
<comment type="function">
    <text evidence="6">Regulatory protein of the TOL plasmid xyl operons. XylS activates the xylXYZLTEGFJQKIH operon required for the degradation of toluene, m-xylene and p-xylene.</text>
</comment>
<dbReference type="InterPro" id="IPR020449">
    <property type="entry name" value="Tscrpt_reg_AraC-type_HTH"/>
</dbReference>
<evidence type="ECO:0000256" key="6">
    <source>
        <dbReference type="ARBA" id="ARBA00037345"/>
    </source>
</evidence>
<dbReference type="InterPro" id="IPR050204">
    <property type="entry name" value="AraC_XylS_family_regulators"/>
</dbReference>
<name>A0A7W2Q0E5_9PSED</name>
<evidence type="ECO:0000256" key="1">
    <source>
        <dbReference type="ARBA" id="ARBA00004496"/>
    </source>
</evidence>
<dbReference type="Pfam" id="PF12833">
    <property type="entry name" value="HTH_18"/>
    <property type="match status" value="1"/>
</dbReference>
<dbReference type="EMBL" id="JACGDE010000017">
    <property type="protein sequence ID" value="MBA6067353.1"/>
    <property type="molecule type" value="Genomic_DNA"/>
</dbReference>
<evidence type="ECO:0000259" key="7">
    <source>
        <dbReference type="PROSITE" id="PS01124"/>
    </source>
</evidence>
<feature type="domain" description="HTH araC/xylS-type" evidence="7">
    <location>
        <begin position="172"/>
        <end position="269"/>
    </location>
</feature>
<accession>A0A7W2Q0E5</accession>
<reference evidence="8 10" key="1">
    <citation type="submission" date="2020-07" db="EMBL/GenBank/DDBJ databases">
        <title>Diversity of carbapenemase encoding genes among Pseudomonas putida group clinical isolates in a tertiary Brazilian hospital.</title>
        <authorList>
            <person name="Alberto-Lei F."/>
            <person name="Nodari C.S."/>
            <person name="Streling A.P."/>
            <person name="Paulino J.T."/>
            <person name="Bessa-Neto F.O."/>
            <person name="Cayo R."/>
            <person name="Gales A.C."/>
        </authorList>
    </citation>
    <scope>NUCLEOTIDE SEQUENCE [LARGE SCALE GENOMIC DNA]</scope>
    <source>
        <strain evidence="8 10">14802</strain>
    </source>
</reference>
<evidence type="ECO:0000313" key="8">
    <source>
        <dbReference type="EMBL" id="MBA6067353.1"/>
    </source>
</evidence>
<dbReference type="InterPro" id="IPR037923">
    <property type="entry name" value="HTH-like"/>
</dbReference>
<dbReference type="SMART" id="SM00342">
    <property type="entry name" value="HTH_ARAC"/>
    <property type="match status" value="1"/>
</dbReference>
<keyword evidence="5" id="KW-0804">Transcription</keyword>
<dbReference type="PRINTS" id="PR00032">
    <property type="entry name" value="HTHARAC"/>
</dbReference>
<dbReference type="PROSITE" id="PS00041">
    <property type="entry name" value="HTH_ARAC_FAMILY_1"/>
    <property type="match status" value="1"/>
</dbReference>
<reference evidence="9 11" key="2">
    <citation type="submission" date="2021-08" db="EMBL/GenBank/DDBJ databases">
        <title>Bactericidal Effect of Pseudomonas oryziphila sp. nov., a novel Pseudomonas Species Against Xanthomonas oryzae Reduces Disease Severity of Bacterial Leaf Streak of Rice.</title>
        <authorList>
            <person name="Yang R."/>
            <person name="Li S."/>
            <person name="Li Y."/>
            <person name="Yan Y."/>
            <person name="Fang Y."/>
            <person name="Zou L."/>
            <person name="Chen G."/>
        </authorList>
    </citation>
    <scope>NUCLEOTIDE SEQUENCE [LARGE SCALE GENOMIC DNA]</scope>
    <source>
        <strain evidence="9 11">DSM 17497</strain>
    </source>
</reference>
<dbReference type="SUPFAM" id="SSF46689">
    <property type="entry name" value="Homeodomain-like"/>
    <property type="match status" value="2"/>
</dbReference>
<dbReference type="PROSITE" id="PS01124">
    <property type="entry name" value="HTH_ARAC_FAMILY_2"/>
    <property type="match status" value="1"/>
</dbReference>